<dbReference type="RefSeq" id="WP_115777076.1">
    <property type="nucleotide sequence ID" value="NZ_BMHL01000006.1"/>
</dbReference>
<evidence type="ECO:0000313" key="2">
    <source>
        <dbReference type="Proteomes" id="UP000602004"/>
    </source>
</evidence>
<evidence type="ECO:0008006" key="3">
    <source>
        <dbReference type="Google" id="ProtNLM"/>
    </source>
</evidence>
<comment type="caution">
    <text evidence="1">The sequence shown here is derived from an EMBL/GenBank/DDBJ whole genome shotgun (WGS) entry which is preliminary data.</text>
</comment>
<proteinExistence type="predicted"/>
<name>A0ABQ1N138_9BURK</name>
<sequence>MKQQPTLVVRFFRTGGGNEPVREWLKELDAAEKKFIGIEIKTVQFGWPIGMPVVRKIRKDLWEVRVALYKRIARVIFTVYDGEMVLLHGFIKKTQTLAKQDIDLAEERLKEILQVRPKRE</sequence>
<accession>A0ABQ1N138</accession>
<evidence type="ECO:0000313" key="1">
    <source>
        <dbReference type="EMBL" id="GGC48855.1"/>
    </source>
</evidence>
<dbReference type="InterPro" id="IPR009241">
    <property type="entry name" value="HigB-like"/>
</dbReference>
<keyword evidence="2" id="KW-1185">Reference proteome</keyword>
<dbReference type="Pfam" id="PF05973">
    <property type="entry name" value="Gp49"/>
    <property type="match status" value="1"/>
</dbReference>
<reference evidence="2" key="1">
    <citation type="journal article" date="2019" name="Int. J. Syst. Evol. Microbiol.">
        <title>The Global Catalogue of Microorganisms (GCM) 10K type strain sequencing project: providing services to taxonomists for standard genome sequencing and annotation.</title>
        <authorList>
            <consortium name="The Broad Institute Genomics Platform"/>
            <consortium name="The Broad Institute Genome Sequencing Center for Infectious Disease"/>
            <person name="Wu L."/>
            <person name="Ma J."/>
        </authorList>
    </citation>
    <scope>NUCLEOTIDE SEQUENCE [LARGE SCALE GENOMIC DNA]</scope>
    <source>
        <strain evidence="2">CGMCC 1.15103</strain>
    </source>
</reference>
<organism evidence="1 2">
    <name type="scientific">Paraburkholderia caffeinilytica</name>
    <dbReference type="NCBI Taxonomy" id="1761016"/>
    <lineage>
        <taxon>Bacteria</taxon>
        <taxon>Pseudomonadati</taxon>
        <taxon>Pseudomonadota</taxon>
        <taxon>Betaproteobacteria</taxon>
        <taxon>Burkholderiales</taxon>
        <taxon>Burkholderiaceae</taxon>
        <taxon>Paraburkholderia</taxon>
    </lineage>
</organism>
<protein>
    <recommendedName>
        <fullName evidence="3">Type II toxin-antitoxin system RelE/ParE family toxin</fullName>
    </recommendedName>
</protein>
<gene>
    <name evidence="1" type="ORF">GCM10011400_40290</name>
</gene>
<dbReference type="EMBL" id="BMHL01000006">
    <property type="protein sequence ID" value="GGC48855.1"/>
    <property type="molecule type" value="Genomic_DNA"/>
</dbReference>
<dbReference type="Proteomes" id="UP000602004">
    <property type="component" value="Unassembled WGS sequence"/>
</dbReference>